<keyword evidence="3" id="KW-1185">Reference proteome</keyword>
<evidence type="ECO:0000256" key="1">
    <source>
        <dbReference type="SAM" id="Phobius"/>
    </source>
</evidence>
<keyword evidence="1" id="KW-1133">Transmembrane helix</keyword>
<reference evidence="2 3" key="1">
    <citation type="submission" date="2019-06" db="EMBL/GenBank/DDBJ databases">
        <authorList>
            <person name="Livingstone P."/>
            <person name="Whitworth D."/>
        </authorList>
    </citation>
    <scope>NUCLEOTIDE SEQUENCE [LARGE SCALE GENOMIC DNA]</scope>
    <source>
        <strain evidence="2 3">AM401</strain>
    </source>
</reference>
<feature type="transmembrane region" description="Helical" evidence="1">
    <location>
        <begin position="12"/>
        <end position="32"/>
    </location>
</feature>
<name>A0A540WT78_9BACT</name>
<dbReference type="Proteomes" id="UP000315369">
    <property type="component" value="Unassembled WGS sequence"/>
</dbReference>
<organism evidence="2 3">
    <name type="scientific">Myxococcus llanfairpwllgwyngyllgogerychwyrndrobwllllantysiliogogogochensis</name>
    <dbReference type="NCBI Taxonomy" id="2590453"/>
    <lineage>
        <taxon>Bacteria</taxon>
        <taxon>Pseudomonadati</taxon>
        <taxon>Myxococcota</taxon>
        <taxon>Myxococcia</taxon>
        <taxon>Myxococcales</taxon>
        <taxon>Cystobacterineae</taxon>
        <taxon>Myxococcaceae</taxon>
        <taxon>Myxococcus</taxon>
    </lineage>
</organism>
<dbReference type="RefSeq" id="WP_141646060.1">
    <property type="nucleotide sequence ID" value="NZ_VIFM01000149.1"/>
</dbReference>
<evidence type="ECO:0000313" key="2">
    <source>
        <dbReference type="EMBL" id="TQF12213.1"/>
    </source>
</evidence>
<protein>
    <submittedName>
        <fullName evidence="2">Uncharacterized protein</fullName>
    </submittedName>
</protein>
<proteinExistence type="predicted"/>
<accession>A0A540WT78</accession>
<feature type="transmembrane region" description="Helical" evidence="1">
    <location>
        <begin position="38"/>
        <end position="59"/>
    </location>
</feature>
<sequence>MRDLQSHRWMWIKASLFVVIGLMSSALVLLQLPEWRVLLLLSLAIWAFCRAYYFAFYVIEKYIDPSFRFSGLGSVLRYLINRR</sequence>
<dbReference type="OrthoDB" id="196325at2"/>
<dbReference type="AlphaFoldDB" id="A0A540WT78"/>
<dbReference type="EMBL" id="VIFM01000149">
    <property type="protein sequence ID" value="TQF12213.1"/>
    <property type="molecule type" value="Genomic_DNA"/>
</dbReference>
<keyword evidence="1" id="KW-0472">Membrane</keyword>
<gene>
    <name evidence="2" type="ORF">FJV41_30275</name>
</gene>
<evidence type="ECO:0000313" key="3">
    <source>
        <dbReference type="Proteomes" id="UP000315369"/>
    </source>
</evidence>
<comment type="caution">
    <text evidence="2">The sequence shown here is derived from an EMBL/GenBank/DDBJ whole genome shotgun (WGS) entry which is preliminary data.</text>
</comment>
<keyword evidence="1" id="KW-0812">Transmembrane</keyword>